<evidence type="ECO:0000313" key="2">
    <source>
        <dbReference type="Proteomes" id="UP001497535"/>
    </source>
</evidence>
<dbReference type="EMBL" id="CAVMJV010000010">
    <property type="protein sequence ID" value="CAK5040946.1"/>
    <property type="molecule type" value="Genomic_DNA"/>
</dbReference>
<protein>
    <submittedName>
        <fullName evidence="1">Uncharacterized protein</fullName>
    </submittedName>
</protein>
<keyword evidence="2" id="KW-1185">Reference proteome</keyword>
<evidence type="ECO:0000313" key="1">
    <source>
        <dbReference type="EMBL" id="CAK5040946.1"/>
    </source>
</evidence>
<gene>
    <name evidence="1" type="ORF">MENTE1834_LOCUS10367</name>
</gene>
<organism evidence="1 2">
    <name type="scientific">Meloidogyne enterolobii</name>
    <name type="common">Root-knot nematode worm</name>
    <name type="synonym">Meloidogyne mayaguensis</name>
    <dbReference type="NCBI Taxonomy" id="390850"/>
    <lineage>
        <taxon>Eukaryota</taxon>
        <taxon>Metazoa</taxon>
        <taxon>Ecdysozoa</taxon>
        <taxon>Nematoda</taxon>
        <taxon>Chromadorea</taxon>
        <taxon>Rhabditida</taxon>
        <taxon>Tylenchina</taxon>
        <taxon>Tylenchomorpha</taxon>
        <taxon>Tylenchoidea</taxon>
        <taxon>Meloidogynidae</taxon>
        <taxon>Meloidogyninae</taxon>
        <taxon>Meloidogyne</taxon>
    </lineage>
</organism>
<reference evidence="1" key="1">
    <citation type="submission" date="2023-11" db="EMBL/GenBank/DDBJ databases">
        <authorList>
            <person name="Poullet M."/>
        </authorList>
    </citation>
    <scope>NUCLEOTIDE SEQUENCE</scope>
    <source>
        <strain evidence="1">E1834</strain>
    </source>
</reference>
<sequence length="139" mass="16889">MSKDQKIIEHEGTKYYKEKGRWYRLVQIEEDSVPANIKNKTAKISFPQETQLDIFKCLNFNQLVSFQESSFYFKNIIDKYGKELAKKKFSKLEFRSVYEEKWEENKFIKVQVEHKFVEIEPHLYDFELSEQLKEKVVIF</sequence>
<name>A0ACB0YCC4_MELEN</name>
<accession>A0ACB0YCC4</accession>
<proteinExistence type="predicted"/>
<dbReference type="Proteomes" id="UP001497535">
    <property type="component" value="Unassembled WGS sequence"/>
</dbReference>
<comment type="caution">
    <text evidence="1">The sequence shown here is derived from an EMBL/GenBank/DDBJ whole genome shotgun (WGS) entry which is preliminary data.</text>
</comment>